<accession>A0AAD8RQG6</accession>
<name>A0AAD8RQG6_LOLMU</name>
<proteinExistence type="predicted"/>
<dbReference type="AlphaFoldDB" id="A0AAD8RQG6"/>
<evidence type="ECO:0000313" key="1">
    <source>
        <dbReference type="EMBL" id="KAK1629318.1"/>
    </source>
</evidence>
<dbReference type="EMBL" id="JAUUTY010000005">
    <property type="protein sequence ID" value="KAK1629318.1"/>
    <property type="molecule type" value="Genomic_DNA"/>
</dbReference>
<comment type="caution">
    <text evidence="1">The sequence shown here is derived from an EMBL/GenBank/DDBJ whole genome shotgun (WGS) entry which is preliminary data.</text>
</comment>
<sequence>MRAPLTDIRDKVTAFRGAASAALAALRAGLEQLFATSAVREFLDLQLGTSHVVSQVEKLIKELPTTSLAGRRAAPVQVGEKDDCSSDSVLADLNCVATSNYW</sequence>
<protein>
    <submittedName>
        <fullName evidence="1">Uncharacterized protein</fullName>
    </submittedName>
</protein>
<keyword evidence="2" id="KW-1185">Reference proteome</keyword>
<evidence type="ECO:0000313" key="2">
    <source>
        <dbReference type="Proteomes" id="UP001231189"/>
    </source>
</evidence>
<gene>
    <name evidence="1" type="ORF">QYE76_003633</name>
</gene>
<reference evidence="1" key="1">
    <citation type="submission" date="2023-07" db="EMBL/GenBank/DDBJ databases">
        <title>A chromosome-level genome assembly of Lolium multiflorum.</title>
        <authorList>
            <person name="Chen Y."/>
            <person name="Copetti D."/>
            <person name="Kolliker R."/>
            <person name="Studer B."/>
        </authorList>
    </citation>
    <scope>NUCLEOTIDE SEQUENCE</scope>
    <source>
        <strain evidence="1">02402/16</strain>
        <tissue evidence="1">Leaf</tissue>
    </source>
</reference>
<organism evidence="1 2">
    <name type="scientific">Lolium multiflorum</name>
    <name type="common">Italian ryegrass</name>
    <name type="synonym">Lolium perenne subsp. multiflorum</name>
    <dbReference type="NCBI Taxonomy" id="4521"/>
    <lineage>
        <taxon>Eukaryota</taxon>
        <taxon>Viridiplantae</taxon>
        <taxon>Streptophyta</taxon>
        <taxon>Embryophyta</taxon>
        <taxon>Tracheophyta</taxon>
        <taxon>Spermatophyta</taxon>
        <taxon>Magnoliopsida</taxon>
        <taxon>Liliopsida</taxon>
        <taxon>Poales</taxon>
        <taxon>Poaceae</taxon>
        <taxon>BOP clade</taxon>
        <taxon>Pooideae</taxon>
        <taxon>Poodae</taxon>
        <taxon>Poeae</taxon>
        <taxon>Poeae Chloroplast Group 2 (Poeae type)</taxon>
        <taxon>Loliodinae</taxon>
        <taxon>Loliinae</taxon>
        <taxon>Lolium</taxon>
    </lineage>
</organism>
<dbReference type="Proteomes" id="UP001231189">
    <property type="component" value="Unassembled WGS sequence"/>
</dbReference>